<dbReference type="NCBIfam" id="NF005102">
    <property type="entry name" value="PRK06541.1"/>
    <property type="match status" value="1"/>
</dbReference>
<keyword evidence="4 5" id="KW-0663">Pyridoxal phosphate</keyword>
<keyword evidence="7" id="KW-1185">Reference proteome</keyword>
<dbReference type="GO" id="GO:0030170">
    <property type="term" value="F:pyridoxal phosphate binding"/>
    <property type="evidence" value="ECO:0007669"/>
    <property type="project" value="InterPro"/>
</dbReference>
<comment type="similarity">
    <text evidence="1 5">Belongs to the class-III pyridoxal-phosphate-dependent aminotransferase family.</text>
</comment>
<keyword evidence="2 6" id="KW-0032">Aminotransferase</keyword>
<dbReference type="Pfam" id="PF00202">
    <property type="entry name" value="Aminotran_3"/>
    <property type="match status" value="1"/>
</dbReference>
<dbReference type="CDD" id="cd00610">
    <property type="entry name" value="OAT_like"/>
    <property type="match status" value="1"/>
</dbReference>
<accession>A0A848L3D5</accession>
<dbReference type="Gene3D" id="3.90.1150.10">
    <property type="entry name" value="Aspartate Aminotransferase, domain 1"/>
    <property type="match status" value="1"/>
</dbReference>
<dbReference type="InterPro" id="IPR015421">
    <property type="entry name" value="PyrdxlP-dep_Trfase_major"/>
</dbReference>
<evidence type="ECO:0000256" key="5">
    <source>
        <dbReference type="RuleBase" id="RU003560"/>
    </source>
</evidence>
<evidence type="ECO:0000256" key="4">
    <source>
        <dbReference type="ARBA" id="ARBA00022898"/>
    </source>
</evidence>
<dbReference type="PANTHER" id="PTHR43094">
    <property type="entry name" value="AMINOTRANSFERASE"/>
    <property type="match status" value="1"/>
</dbReference>
<keyword evidence="3 6" id="KW-0808">Transferase</keyword>
<dbReference type="EMBL" id="JABBNB010000020">
    <property type="protein sequence ID" value="NMO03113.1"/>
    <property type="molecule type" value="Genomic_DNA"/>
</dbReference>
<dbReference type="Proteomes" id="UP000550729">
    <property type="component" value="Unassembled WGS sequence"/>
</dbReference>
<dbReference type="PANTHER" id="PTHR43094:SF1">
    <property type="entry name" value="AMINOTRANSFERASE CLASS-III"/>
    <property type="match status" value="1"/>
</dbReference>
<comment type="caution">
    <text evidence="6">The sequence shown here is derived from an EMBL/GenBank/DDBJ whole genome shotgun (WGS) entry which is preliminary data.</text>
</comment>
<dbReference type="AlphaFoldDB" id="A0A848L3D5"/>
<dbReference type="SUPFAM" id="SSF53383">
    <property type="entry name" value="PLP-dependent transferases"/>
    <property type="match status" value="1"/>
</dbReference>
<dbReference type="InterPro" id="IPR005814">
    <property type="entry name" value="Aminotrans_3"/>
</dbReference>
<dbReference type="GO" id="GO:0008483">
    <property type="term" value="F:transaminase activity"/>
    <property type="evidence" value="ECO:0007669"/>
    <property type="project" value="UniProtKB-KW"/>
</dbReference>
<dbReference type="RefSeq" id="WP_170195621.1">
    <property type="nucleotide sequence ID" value="NZ_JABBNB010000020.1"/>
</dbReference>
<dbReference type="InterPro" id="IPR015424">
    <property type="entry name" value="PyrdxlP-dep_Trfase"/>
</dbReference>
<protein>
    <submittedName>
        <fullName evidence="6">Aspartate aminotransferase family protein</fullName>
    </submittedName>
</protein>
<sequence>MNGDELRARARRHLGPHFTRKESWDSEFPVFVRGDGCYLVDTEGDRYLDGLAGLFCVNMGHGRADVAQAASDQIGTLAYASNWGMAHPPAIEAASLIAELAPGDLNTTFFVNSGSEAAETAIKFSRQYHLSQGQPERTKIISREFAYHGTTMGALSVTQLPTIKAPFGPLLPGVRCVPNTLGYVGDCGPASELPCIEAIEQVILEEGPETIAALFAEPVQNGRGALVAPDGYWQEVRSICDRYGILLVSDEVICSFGRLGHFFGHGVTGVVPDIITFAKGSTSGYAPLGGMIARESLVHDLYGSSKGGVFTHGATWGGHPVSTAVAVANITAMRDEKVLDNVVERGPKIKAALDSLRDAHRCVKDVRGTGFFYAIELMADNNSGRDLTEAEARVVLREVLPESFKRTKVILRGDDRGATMLMVSPPLVADDEVLGELLHGIDAMLTDVEKAIEPNSPLQ</sequence>
<dbReference type="FunFam" id="3.40.640.10:FF:000014">
    <property type="entry name" value="Adenosylmethionine-8-amino-7-oxononanoate aminotransferase, probable"/>
    <property type="match status" value="1"/>
</dbReference>
<reference evidence="6 7" key="1">
    <citation type="submission" date="2020-04" db="EMBL/GenBank/DDBJ databases">
        <title>Gordonia sp. nov. TBRC 11910.</title>
        <authorList>
            <person name="Suriyachadkun C."/>
        </authorList>
    </citation>
    <scope>NUCLEOTIDE SEQUENCE [LARGE SCALE GENOMIC DNA]</scope>
    <source>
        <strain evidence="6 7">TBRC 11910</strain>
    </source>
</reference>
<organism evidence="6 7">
    <name type="scientific">Gordonia asplenii</name>
    <dbReference type="NCBI Taxonomy" id="2725283"/>
    <lineage>
        <taxon>Bacteria</taxon>
        <taxon>Bacillati</taxon>
        <taxon>Actinomycetota</taxon>
        <taxon>Actinomycetes</taxon>
        <taxon>Mycobacteriales</taxon>
        <taxon>Gordoniaceae</taxon>
        <taxon>Gordonia</taxon>
    </lineage>
</organism>
<evidence type="ECO:0000256" key="1">
    <source>
        <dbReference type="ARBA" id="ARBA00008954"/>
    </source>
</evidence>
<evidence type="ECO:0000256" key="3">
    <source>
        <dbReference type="ARBA" id="ARBA00022679"/>
    </source>
</evidence>
<proteinExistence type="inferred from homology"/>
<dbReference type="InterPro" id="IPR015422">
    <property type="entry name" value="PyrdxlP-dep_Trfase_small"/>
</dbReference>
<gene>
    <name evidence="6" type="ORF">HH308_18015</name>
</gene>
<name>A0A848L3D5_9ACTN</name>
<evidence type="ECO:0000313" key="7">
    <source>
        <dbReference type="Proteomes" id="UP000550729"/>
    </source>
</evidence>
<evidence type="ECO:0000256" key="2">
    <source>
        <dbReference type="ARBA" id="ARBA00022576"/>
    </source>
</evidence>
<dbReference type="Gene3D" id="3.40.640.10">
    <property type="entry name" value="Type I PLP-dependent aspartate aminotransferase-like (Major domain)"/>
    <property type="match status" value="1"/>
</dbReference>
<evidence type="ECO:0000313" key="6">
    <source>
        <dbReference type="EMBL" id="NMO03113.1"/>
    </source>
</evidence>